<keyword evidence="6" id="KW-0934">Plastid</keyword>
<dbReference type="InterPro" id="IPR027417">
    <property type="entry name" value="P-loop_NTPase"/>
</dbReference>
<dbReference type="EMBL" id="JALJOR010000001">
    <property type="protein sequence ID" value="KAK9829417.1"/>
    <property type="molecule type" value="Genomic_DNA"/>
</dbReference>
<protein>
    <recommendedName>
        <fullName evidence="6">Ribulose bisphosphate carboxylase/oxygenase activase, chloroplastic</fullName>
        <shortName evidence="6">RA</shortName>
        <shortName evidence="6">RuBisCO activase</shortName>
    </recommendedName>
</protein>
<gene>
    <name evidence="10" type="ORF">WJX72_005740</name>
</gene>
<feature type="domain" description="Ribulose bisphosphate carboxylase/oxygenase activase AAA helical" evidence="9">
    <location>
        <begin position="296"/>
        <end position="401"/>
    </location>
</feature>
<comment type="subcellular location">
    <subcellularLocation>
        <location evidence="1 6">Plastid</location>
        <location evidence="1 6">Chloroplast stroma</location>
    </subcellularLocation>
</comment>
<keyword evidence="6" id="KW-0150">Chloroplast</keyword>
<dbReference type="InterPro" id="IPR003959">
    <property type="entry name" value="ATPase_AAA_core"/>
</dbReference>
<comment type="function">
    <text evidence="4 6">Activation of RuBisCO (ribulose-1,5-bisphosphate carboxylase/oxygenase; EC 4.1.1.39) involves the ATP-dependent carboxylation of the epsilon-amino group of lysine leading to a carbamate structure.</text>
</comment>
<keyword evidence="2 6" id="KW-0547">Nucleotide-binding</keyword>
<dbReference type="AlphaFoldDB" id="A0AAW1R6I7"/>
<evidence type="ECO:0000313" key="10">
    <source>
        <dbReference type="EMBL" id="KAK9829417.1"/>
    </source>
</evidence>
<name>A0AAW1R6I7_9CHLO</name>
<feature type="compositionally biased region" description="Polar residues" evidence="7">
    <location>
        <begin position="40"/>
        <end position="49"/>
    </location>
</feature>
<reference evidence="10 11" key="1">
    <citation type="journal article" date="2024" name="Nat. Commun.">
        <title>Phylogenomics reveals the evolutionary origins of lichenization in chlorophyte algae.</title>
        <authorList>
            <person name="Puginier C."/>
            <person name="Libourel C."/>
            <person name="Otte J."/>
            <person name="Skaloud P."/>
            <person name="Haon M."/>
            <person name="Grisel S."/>
            <person name="Petersen M."/>
            <person name="Berrin J.G."/>
            <person name="Delaux P.M."/>
            <person name="Dal Grande F."/>
            <person name="Keller J."/>
        </authorList>
    </citation>
    <scope>NUCLEOTIDE SEQUENCE [LARGE SCALE GENOMIC DNA]</scope>
    <source>
        <strain evidence="10 11">SAG 2043</strain>
    </source>
</reference>
<dbReference type="InterPro" id="IPR048571">
    <property type="entry name" value="RuBisCO_activase_AAA_helical"/>
</dbReference>
<feature type="domain" description="ATPase AAA-type core" evidence="8">
    <location>
        <begin position="149"/>
        <end position="293"/>
    </location>
</feature>
<dbReference type="GO" id="GO:0009570">
    <property type="term" value="C:chloroplast stroma"/>
    <property type="evidence" value="ECO:0007669"/>
    <property type="project" value="UniProtKB-SubCell"/>
</dbReference>
<dbReference type="Proteomes" id="UP001489004">
    <property type="component" value="Unassembled WGS sequence"/>
</dbReference>
<proteinExistence type="inferred from homology"/>
<dbReference type="Gene3D" id="1.10.8.1070">
    <property type="match status" value="1"/>
</dbReference>
<dbReference type="Pfam" id="PF21228">
    <property type="entry name" value="RuBisCO_activase_AAA_helical"/>
    <property type="match status" value="1"/>
</dbReference>
<evidence type="ECO:0000259" key="9">
    <source>
        <dbReference type="Pfam" id="PF21228"/>
    </source>
</evidence>
<evidence type="ECO:0000256" key="4">
    <source>
        <dbReference type="ARBA" id="ARBA00025556"/>
    </source>
</evidence>
<evidence type="ECO:0000259" key="8">
    <source>
        <dbReference type="Pfam" id="PF00004"/>
    </source>
</evidence>
<evidence type="ECO:0000256" key="7">
    <source>
        <dbReference type="SAM" id="MobiDB-lite"/>
    </source>
</evidence>
<evidence type="ECO:0000256" key="5">
    <source>
        <dbReference type="ARBA" id="ARBA00025781"/>
    </source>
</evidence>
<organism evidence="10 11">
    <name type="scientific">[Myrmecia] bisecta</name>
    <dbReference type="NCBI Taxonomy" id="41462"/>
    <lineage>
        <taxon>Eukaryota</taxon>
        <taxon>Viridiplantae</taxon>
        <taxon>Chlorophyta</taxon>
        <taxon>core chlorophytes</taxon>
        <taxon>Trebouxiophyceae</taxon>
        <taxon>Trebouxiales</taxon>
        <taxon>Trebouxiaceae</taxon>
        <taxon>Myrmecia</taxon>
    </lineage>
</organism>
<evidence type="ECO:0000256" key="1">
    <source>
        <dbReference type="ARBA" id="ARBA00004470"/>
    </source>
</evidence>
<dbReference type="InterPro" id="IPR044960">
    <property type="entry name" value="RCA-like"/>
</dbReference>
<comment type="caution">
    <text evidence="10">The sequence shown here is derived from an EMBL/GenBank/DDBJ whole genome shotgun (WGS) entry which is preliminary data.</text>
</comment>
<accession>A0AAW1R6I7</accession>
<dbReference type="GO" id="GO:0005524">
    <property type="term" value="F:ATP binding"/>
    <property type="evidence" value="ECO:0007669"/>
    <property type="project" value="UniProtKB-UniRule"/>
</dbReference>
<feature type="compositionally biased region" description="Basic and acidic residues" evidence="7">
    <location>
        <begin position="21"/>
        <end position="33"/>
    </location>
</feature>
<feature type="region of interest" description="Disordered" evidence="7">
    <location>
        <begin position="1"/>
        <end position="49"/>
    </location>
</feature>
<keyword evidence="11" id="KW-1185">Reference proteome</keyword>
<evidence type="ECO:0000256" key="6">
    <source>
        <dbReference type="RuleBase" id="RU369045"/>
    </source>
</evidence>
<dbReference type="PANTHER" id="PTHR32429">
    <property type="match status" value="1"/>
</dbReference>
<dbReference type="GO" id="GO:0046863">
    <property type="term" value="F:ribulose-1,5-bisphosphate carboxylase/oxygenase activator activity"/>
    <property type="evidence" value="ECO:0007669"/>
    <property type="project" value="UniProtKB-UniRule"/>
</dbReference>
<comment type="similarity">
    <text evidence="5 6">Belongs to the RuBisCO activase family.</text>
</comment>
<evidence type="ECO:0000256" key="3">
    <source>
        <dbReference type="ARBA" id="ARBA00022840"/>
    </source>
</evidence>
<dbReference type="Pfam" id="PF00004">
    <property type="entry name" value="AAA"/>
    <property type="match status" value="1"/>
</dbReference>
<evidence type="ECO:0000256" key="2">
    <source>
        <dbReference type="ARBA" id="ARBA00022741"/>
    </source>
</evidence>
<dbReference type="Gene3D" id="3.40.50.300">
    <property type="entry name" value="P-loop containing nucleotide triphosphate hydrolases"/>
    <property type="match status" value="1"/>
</dbReference>
<dbReference type="PANTHER" id="PTHR32429:SF11">
    <property type="entry name" value="RIBULOSE BISPHOSPHATE CARBOXYLASE_OXYGENASE ACTIVASE, CHLOROPLASTIC"/>
    <property type="match status" value="1"/>
</dbReference>
<dbReference type="SUPFAM" id="SSF52540">
    <property type="entry name" value="P-loop containing nucleoside triphosphate hydrolases"/>
    <property type="match status" value="1"/>
</dbReference>
<dbReference type="GO" id="GO:0016887">
    <property type="term" value="F:ATP hydrolysis activity"/>
    <property type="evidence" value="ECO:0007669"/>
    <property type="project" value="UniProtKB-UniRule"/>
</dbReference>
<evidence type="ECO:0000313" key="11">
    <source>
        <dbReference type="Proteomes" id="UP001489004"/>
    </source>
</evidence>
<keyword evidence="3 6" id="KW-0067">ATP-binding</keyword>
<sequence length="430" mass="47902">MATAGQNYQAKDASSGVETEPEPRTSEADTQERPRRKFRSSWNAKEANNASAPADYLSNLGQAQDYNINVTHGQNSQHLDSLFTGNFLGHQSDIADGTLRDWESRSYSNIVGDYYIAPAFLDAVTLHIAKNYLTEQFDAQTKVPLILGIWGGKGQGKTFQTELAFKKLGVQPIVMSAGELEDEWAGKPGRLIRERYRRAADISRIQGKLSCLVIHDIDAGIGRYANTQVTVNNQMVVGTLMNICDDPTRVSIGQNWRGSDVIRRTPIIVTGNDFSKVFAPLIRDGRMSKFFWQPTREDLVNILFQMYKDDGLRLDDMAALLDAFPAQPLDFYGALRSATYDNQIRAWIRDDVVKADLADEDANMGELGRRLINREGLPTFLPQQLTLDMLMAEGARLAKEQDHVNAWKLSEDYMKDTNKGGGGGLIGLQG</sequence>